<evidence type="ECO:0000256" key="5">
    <source>
        <dbReference type="ARBA" id="ARBA00019371"/>
    </source>
</evidence>
<dbReference type="PANTHER" id="PTHR10314">
    <property type="entry name" value="CYSTATHIONINE BETA-SYNTHASE"/>
    <property type="match status" value="1"/>
</dbReference>
<comment type="pathway">
    <text evidence="2">Amino-acid biosynthesis; L-cysteine biosynthesis; L-cysteine from L-serine: step 2/2.</text>
</comment>
<dbReference type="Gene3D" id="3.40.50.1100">
    <property type="match status" value="2"/>
</dbReference>
<evidence type="ECO:0000313" key="16">
    <source>
        <dbReference type="EMBL" id="AZB72640.1"/>
    </source>
</evidence>
<feature type="binding site" evidence="13">
    <location>
        <begin position="181"/>
        <end position="185"/>
    </location>
    <ligand>
        <name>pyridoxal 5'-phosphate</name>
        <dbReference type="ChEBI" id="CHEBI:597326"/>
    </ligand>
</feature>
<evidence type="ECO:0000256" key="3">
    <source>
        <dbReference type="ARBA" id="ARBA00007103"/>
    </source>
</evidence>
<accession>A0AAN1UUI4</accession>
<sequence>MPQILNRLTEWIGNTPLVRLQETAQQYGAIAEVLLKLEYLNPLGSVKDRTAFNLIQSARSQGLITAGTTLIEPTTGNTGIGLAFAAAAEQLRLILVMPDRVSAERIRLAKLLGAKVVLTPAAEAMLGCIAKAQALQQEIPDSVILQQFQNPANPSIHQATTGPEIWRDTEGEVDIVVAGVGTGGTLMGISRYLKPLRPSLQSIAVQPARSPVLSGGVAGSHQLTGMGPNFVSPLVDHSLIDEVLSAYEEDAIAVIRTCAAREGIPLGISSGAIVWAALQVAKRPENAGKRIVAVCPSGSERYLSSTLLADINLESDDISDWVAIAQSQA</sequence>
<evidence type="ECO:0000256" key="11">
    <source>
        <dbReference type="ARBA" id="ARBA00033075"/>
    </source>
</evidence>
<keyword evidence="7 16" id="KW-0808">Transferase</keyword>
<dbReference type="InterPro" id="IPR005856">
    <property type="entry name" value="Cys_synth"/>
</dbReference>
<proteinExistence type="inferred from homology"/>
<evidence type="ECO:0000256" key="1">
    <source>
        <dbReference type="ARBA" id="ARBA00001933"/>
    </source>
</evidence>
<name>A0AAN1UUI4_SYNEL</name>
<evidence type="ECO:0000256" key="4">
    <source>
        <dbReference type="ARBA" id="ARBA00012681"/>
    </source>
</evidence>
<evidence type="ECO:0000256" key="12">
    <source>
        <dbReference type="ARBA" id="ARBA00047931"/>
    </source>
</evidence>
<dbReference type="GO" id="GO:0004124">
    <property type="term" value="F:cysteine synthase activity"/>
    <property type="evidence" value="ECO:0007669"/>
    <property type="project" value="UniProtKB-EC"/>
</dbReference>
<feature type="domain" description="Tryptophan synthase beta chain-like PALP" evidence="15">
    <location>
        <begin position="9"/>
        <end position="296"/>
    </location>
</feature>
<keyword evidence="8 13" id="KW-0663">Pyridoxal phosphate</keyword>
<organism evidence="16 17">
    <name type="scientific">Synechococcus elongatus PCC 11801</name>
    <dbReference type="NCBI Taxonomy" id="2219813"/>
    <lineage>
        <taxon>Bacteria</taxon>
        <taxon>Bacillati</taxon>
        <taxon>Cyanobacteriota</taxon>
        <taxon>Cyanophyceae</taxon>
        <taxon>Synechococcales</taxon>
        <taxon>Synechococcaceae</taxon>
        <taxon>Synechococcus</taxon>
    </lineage>
</organism>
<feature type="binding site" evidence="13">
    <location>
        <position position="77"/>
    </location>
    <ligand>
        <name>pyridoxal 5'-phosphate</name>
        <dbReference type="ChEBI" id="CHEBI:597326"/>
    </ligand>
</feature>
<dbReference type="GO" id="GO:0005737">
    <property type="term" value="C:cytoplasm"/>
    <property type="evidence" value="ECO:0007669"/>
    <property type="project" value="UniProtKB-ARBA"/>
</dbReference>
<dbReference type="GO" id="GO:0006535">
    <property type="term" value="P:cysteine biosynthetic process from serine"/>
    <property type="evidence" value="ECO:0007669"/>
    <property type="project" value="InterPro"/>
</dbReference>
<dbReference type="EMBL" id="CP030139">
    <property type="protein sequence ID" value="AZB72640.1"/>
    <property type="molecule type" value="Genomic_DNA"/>
</dbReference>
<dbReference type="InterPro" id="IPR005859">
    <property type="entry name" value="CysK"/>
</dbReference>
<dbReference type="InterPro" id="IPR001926">
    <property type="entry name" value="TrpB-like_PALP"/>
</dbReference>
<reference evidence="16 17" key="1">
    <citation type="journal article" date="2018" name="Sci. Rep.">
        <title>Genome Features and Biochemical Characteristics of a Robust, Fast Growing and Naturally Transformable Cyanobacterium Synechococcus elongatus PCC 11801 Isolated from India.</title>
        <authorList>
            <person name="Jaiswal D."/>
            <person name="Sengupta A."/>
            <person name="Sohoni S."/>
            <person name="Sengupta S."/>
            <person name="Phadnavis A.G."/>
            <person name="Pakrasi H.B."/>
            <person name="Wangikar P.P."/>
        </authorList>
    </citation>
    <scope>NUCLEOTIDE SEQUENCE [LARGE SCALE GENOMIC DNA]</scope>
    <source>
        <strain evidence="16 17">PCC 11801</strain>
    </source>
</reference>
<evidence type="ECO:0000313" key="17">
    <source>
        <dbReference type="Proteomes" id="UP000267249"/>
    </source>
</evidence>
<dbReference type="RefSeq" id="WP_208672802.1">
    <property type="nucleotide sequence ID" value="NZ_CP030139.2"/>
</dbReference>
<dbReference type="CDD" id="cd01561">
    <property type="entry name" value="CBS_like"/>
    <property type="match status" value="1"/>
</dbReference>
<evidence type="ECO:0000256" key="10">
    <source>
        <dbReference type="ARBA" id="ARBA00030296"/>
    </source>
</evidence>
<evidence type="ECO:0000256" key="6">
    <source>
        <dbReference type="ARBA" id="ARBA00022605"/>
    </source>
</evidence>
<dbReference type="EC" id="2.5.1.47" evidence="4"/>
<dbReference type="InterPro" id="IPR050214">
    <property type="entry name" value="Cys_Synth/Cystath_Beta-Synth"/>
</dbReference>
<dbReference type="NCBIfam" id="TIGR01136">
    <property type="entry name" value="cysKM"/>
    <property type="match status" value="1"/>
</dbReference>
<comment type="catalytic activity">
    <reaction evidence="12">
        <text>O-acetyl-L-serine + hydrogen sulfide = L-cysteine + acetate</text>
        <dbReference type="Rhea" id="RHEA:14829"/>
        <dbReference type="ChEBI" id="CHEBI:29919"/>
        <dbReference type="ChEBI" id="CHEBI:30089"/>
        <dbReference type="ChEBI" id="CHEBI:35235"/>
        <dbReference type="ChEBI" id="CHEBI:58340"/>
        <dbReference type="EC" id="2.5.1.47"/>
    </reaction>
</comment>
<dbReference type="AlphaFoldDB" id="A0AAN1UUI4"/>
<gene>
    <name evidence="16" type="primary">cysK</name>
    <name evidence="16" type="ORF">DOP62_07890</name>
</gene>
<evidence type="ECO:0000259" key="15">
    <source>
        <dbReference type="Pfam" id="PF00291"/>
    </source>
</evidence>
<dbReference type="SUPFAM" id="SSF53686">
    <property type="entry name" value="Tryptophan synthase beta subunit-like PLP-dependent enzymes"/>
    <property type="match status" value="1"/>
</dbReference>
<dbReference type="FunFam" id="3.40.50.1100:FF:000067">
    <property type="entry name" value="Cysteine synthase"/>
    <property type="match status" value="1"/>
</dbReference>
<evidence type="ECO:0000256" key="14">
    <source>
        <dbReference type="PIRSR" id="PIRSR605856-51"/>
    </source>
</evidence>
<keyword evidence="9" id="KW-0198">Cysteine biosynthesis</keyword>
<evidence type="ECO:0000256" key="8">
    <source>
        <dbReference type="ARBA" id="ARBA00022898"/>
    </source>
</evidence>
<evidence type="ECO:0000256" key="2">
    <source>
        <dbReference type="ARBA" id="ARBA00004962"/>
    </source>
</evidence>
<protein>
    <recommendedName>
        <fullName evidence="5">Cysteine synthase</fullName>
        <ecNumber evidence="4">2.5.1.47</ecNumber>
    </recommendedName>
    <alternativeName>
        <fullName evidence="10">O-acetylserine (thiol)-lyase</fullName>
    </alternativeName>
    <alternativeName>
        <fullName evidence="11">O-acetylserine sulfhydrylase</fullName>
    </alternativeName>
</protein>
<evidence type="ECO:0000256" key="13">
    <source>
        <dbReference type="PIRSR" id="PIRSR605856-50"/>
    </source>
</evidence>
<dbReference type="InterPro" id="IPR036052">
    <property type="entry name" value="TrpB-like_PALP_sf"/>
</dbReference>
<dbReference type="Proteomes" id="UP000267249">
    <property type="component" value="Chromosome"/>
</dbReference>
<feature type="modified residue" description="N6-(pyridoxal phosphate)lysine" evidence="14">
    <location>
        <position position="47"/>
    </location>
</feature>
<comment type="cofactor">
    <cofactor evidence="1 13">
        <name>pyridoxal 5'-phosphate</name>
        <dbReference type="ChEBI" id="CHEBI:597326"/>
    </cofactor>
</comment>
<evidence type="ECO:0000256" key="7">
    <source>
        <dbReference type="ARBA" id="ARBA00022679"/>
    </source>
</evidence>
<keyword evidence="6" id="KW-0028">Amino-acid biosynthesis</keyword>
<feature type="binding site" evidence="13">
    <location>
        <position position="269"/>
    </location>
    <ligand>
        <name>pyridoxal 5'-phosphate</name>
        <dbReference type="ChEBI" id="CHEBI:597326"/>
    </ligand>
</feature>
<evidence type="ECO:0000256" key="9">
    <source>
        <dbReference type="ARBA" id="ARBA00023192"/>
    </source>
</evidence>
<comment type="similarity">
    <text evidence="3">Belongs to the cysteine synthase/cystathionine beta-synthase family.</text>
</comment>
<dbReference type="NCBIfam" id="TIGR01139">
    <property type="entry name" value="cysK"/>
    <property type="match status" value="1"/>
</dbReference>
<dbReference type="Pfam" id="PF00291">
    <property type="entry name" value="PALP"/>
    <property type="match status" value="1"/>
</dbReference>